<evidence type="ECO:0000313" key="5">
    <source>
        <dbReference type="RefSeq" id="XP_049309002.1"/>
    </source>
</evidence>
<reference evidence="5" key="1">
    <citation type="submission" date="2025-08" db="UniProtKB">
        <authorList>
            <consortium name="RefSeq"/>
        </authorList>
    </citation>
    <scope>IDENTIFICATION</scope>
    <source>
        <tissue evidence="5">Adult</tissue>
    </source>
</reference>
<organism evidence="4 5">
    <name type="scientific">Bactrocera dorsalis</name>
    <name type="common">Oriental fruit fly</name>
    <name type="synonym">Dacus dorsalis</name>
    <dbReference type="NCBI Taxonomy" id="27457"/>
    <lineage>
        <taxon>Eukaryota</taxon>
        <taxon>Metazoa</taxon>
        <taxon>Ecdysozoa</taxon>
        <taxon>Arthropoda</taxon>
        <taxon>Hexapoda</taxon>
        <taxon>Insecta</taxon>
        <taxon>Pterygota</taxon>
        <taxon>Neoptera</taxon>
        <taxon>Endopterygota</taxon>
        <taxon>Diptera</taxon>
        <taxon>Brachycera</taxon>
        <taxon>Muscomorpha</taxon>
        <taxon>Tephritoidea</taxon>
        <taxon>Tephritidae</taxon>
        <taxon>Bactrocera</taxon>
        <taxon>Bactrocera</taxon>
    </lineage>
</organism>
<evidence type="ECO:0000259" key="3">
    <source>
        <dbReference type="Pfam" id="PF09811"/>
    </source>
</evidence>
<feature type="compositionally biased region" description="Polar residues" evidence="2">
    <location>
        <begin position="126"/>
        <end position="137"/>
    </location>
</feature>
<dbReference type="Proteomes" id="UP001652620">
    <property type="component" value="Chromosome 3"/>
</dbReference>
<dbReference type="Pfam" id="PF09811">
    <property type="entry name" value="Yae1_N"/>
    <property type="match status" value="1"/>
</dbReference>
<protein>
    <submittedName>
        <fullName evidence="5">Protein LTO1 homolog</fullName>
    </submittedName>
</protein>
<evidence type="ECO:0000256" key="2">
    <source>
        <dbReference type="SAM" id="MobiDB-lite"/>
    </source>
</evidence>
<sequence>MAAAEQDFNDLLDNILLTEENIVQEGYQEGLEVGRARGEKEGYELGYEQGLQLGKELGEIYSIVVAQQQHKHTEKVQRALQQLRTSIDQFPRDNNAEADIIGMVEDIRNQYRRVRVLTAGKVGNTTKKVENNSSSGGATEGAKDFSF</sequence>
<dbReference type="RefSeq" id="XP_049309002.1">
    <property type="nucleotide sequence ID" value="XM_049453045.1"/>
</dbReference>
<proteinExistence type="inferred from homology"/>
<dbReference type="PANTHER" id="PTHR28532:SF1">
    <property type="entry name" value="ORAL CANCER OVEREXPRESSED 1"/>
    <property type="match status" value="1"/>
</dbReference>
<dbReference type="InterPro" id="IPR019191">
    <property type="entry name" value="Essential_protein_Yae1_N"/>
</dbReference>
<accession>A0ABM3JIF9</accession>
<comment type="similarity">
    <text evidence="1">Belongs to the LTO1 family.</text>
</comment>
<name>A0ABM3JIF9_BACDO</name>
<keyword evidence="4" id="KW-1185">Reference proteome</keyword>
<gene>
    <name evidence="5" type="primary">LOC125775266</name>
</gene>
<evidence type="ECO:0000313" key="4">
    <source>
        <dbReference type="Proteomes" id="UP001652620"/>
    </source>
</evidence>
<evidence type="ECO:0000256" key="1">
    <source>
        <dbReference type="ARBA" id="ARBA00038090"/>
    </source>
</evidence>
<feature type="domain" description="Essential protein Yae1 N-terminal" evidence="3">
    <location>
        <begin position="26"/>
        <end position="63"/>
    </location>
</feature>
<dbReference type="GeneID" id="125775266"/>
<feature type="region of interest" description="Disordered" evidence="2">
    <location>
        <begin position="126"/>
        <end position="147"/>
    </location>
</feature>
<dbReference type="InterPro" id="IPR052436">
    <property type="entry name" value="LTO1_adapter"/>
</dbReference>
<dbReference type="PANTHER" id="PTHR28532">
    <property type="entry name" value="GEO13458P1"/>
    <property type="match status" value="1"/>
</dbReference>